<proteinExistence type="predicted"/>
<protein>
    <submittedName>
        <fullName evidence="2">Uncharacterized protein</fullName>
    </submittedName>
</protein>
<organism evidence="2">
    <name type="scientific">Arundo donax</name>
    <name type="common">Giant reed</name>
    <name type="synonym">Donax arundinaceus</name>
    <dbReference type="NCBI Taxonomy" id="35708"/>
    <lineage>
        <taxon>Eukaryota</taxon>
        <taxon>Viridiplantae</taxon>
        <taxon>Streptophyta</taxon>
        <taxon>Embryophyta</taxon>
        <taxon>Tracheophyta</taxon>
        <taxon>Spermatophyta</taxon>
        <taxon>Magnoliopsida</taxon>
        <taxon>Liliopsida</taxon>
        <taxon>Poales</taxon>
        <taxon>Poaceae</taxon>
        <taxon>PACMAD clade</taxon>
        <taxon>Arundinoideae</taxon>
        <taxon>Arundineae</taxon>
        <taxon>Arundo</taxon>
    </lineage>
</organism>
<feature type="compositionally biased region" description="Basic and acidic residues" evidence="1">
    <location>
        <begin position="18"/>
        <end position="31"/>
    </location>
</feature>
<sequence length="31" mass="3291">MLELGATSPERGSAFGQHEGEGDMATGERIR</sequence>
<dbReference type="EMBL" id="GBRH01247288">
    <property type="protein sequence ID" value="JAD50607.1"/>
    <property type="molecule type" value="Transcribed_RNA"/>
</dbReference>
<evidence type="ECO:0000256" key="1">
    <source>
        <dbReference type="SAM" id="MobiDB-lite"/>
    </source>
</evidence>
<name>A0A0A9AU81_ARUDO</name>
<reference evidence="2" key="1">
    <citation type="submission" date="2014-09" db="EMBL/GenBank/DDBJ databases">
        <authorList>
            <person name="Magalhaes I.L.F."/>
            <person name="Oliveira U."/>
            <person name="Santos F.R."/>
            <person name="Vidigal T.H.D.A."/>
            <person name="Brescovit A.D."/>
            <person name="Santos A.J."/>
        </authorList>
    </citation>
    <scope>NUCLEOTIDE SEQUENCE</scope>
    <source>
        <tissue evidence="2">Shoot tissue taken approximately 20 cm above the soil surface</tissue>
    </source>
</reference>
<dbReference type="AlphaFoldDB" id="A0A0A9AU81"/>
<accession>A0A0A9AU81</accession>
<reference evidence="2" key="2">
    <citation type="journal article" date="2015" name="Data Brief">
        <title>Shoot transcriptome of the giant reed, Arundo donax.</title>
        <authorList>
            <person name="Barrero R.A."/>
            <person name="Guerrero F.D."/>
            <person name="Moolhuijzen P."/>
            <person name="Goolsby J.A."/>
            <person name="Tidwell J."/>
            <person name="Bellgard S.E."/>
            <person name="Bellgard M.I."/>
        </authorList>
    </citation>
    <scope>NUCLEOTIDE SEQUENCE</scope>
    <source>
        <tissue evidence="2">Shoot tissue taken approximately 20 cm above the soil surface</tissue>
    </source>
</reference>
<feature type="region of interest" description="Disordered" evidence="1">
    <location>
        <begin position="1"/>
        <end position="31"/>
    </location>
</feature>
<evidence type="ECO:0000313" key="2">
    <source>
        <dbReference type="EMBL" id="JAD50607.1"/>
    </source>
</evidence>